<gene>
    <name evidence="11" type="ORF">ORAREDHAP_LOCUS10674</name>
</gene>
<dbReference type="Pfam" id="PF01423">
    <property type="entry name" value="LSM"/>
    <property type="match status" value="1"/>
</dbReference>
<dbReference type="GO" id="GO:0034715">
    <property type="term" value="C:pICln-Sm protein complex"/>
    <property type="evidence" value="ECO:0007669"/>
    <property type="project" value="TreeGrafter"/>
</dbReference>
<dbReference type="CDD" id="cd01722">
    <property type="entry name" value="Sm_F"/>
    <property type="match status" value="1"/>
</dbReference>
<evidence type="ECO:0000313" key="11">
    <source>
        <dbReference type="EMBL" id="CAB4298372.1"/>
    </source>
</evidence>
<dbReference type="SUPFAM" id="SSF50182">
    <property type="entry name" value="Sm-like ribonucleoproteins"/>
    <property type="match status" value="1"/>
</dbReference>
<evidence type="ECO:0000256" key="4">
    <source>
        <dbReference type="ARBA" id="ARBA00022728"/>
    </source>
</evidence>
<reference evidence="12" key="1">
    <citation type="journal article" date="2020" name="Genome Biol.">
        <title>Gamete binning: chromosome-level and haplotype-resolved genome assembly enabled by high-throughput single-cell sequencing of gamete genomes.</title>
        <authorList>
            <person name="Campoy J.A."/>
            <person name="Sun H."/>
            <person name="Goel M."/>
            <person name="Jiao W.-B."/>
            <person name="Folz-Donahue K."/>
            <person name="Wang N."/>
            <person name="Rubio M."/>
            <person name="Liu C."/>
            <person name="Kukat C."/>
            <person name="Ruiz D."/>
            <person name="Huettel B."/>
            <person name="Schneeberger K."/>
        </authorList>
    </citation>
    <scope>NUCLEOTIDE SEQUENCE [LARGE SCALE GENOMIC DNA]</scope>
    <source>
        <strain evidence="12">cv. Rojo Pasion</strain>
    </source>
</reference>
<organism evidence="11 12">
    <name type="scientific">Prunus armeniaca</name>
    <name type="common">Apricot</name>
    <name type="synonym">Armeniaca vulgaris</name>
    <dbReference type="NCBI Taxonomy" id="36596"/>
    <lineage>
        <taxon>Eukaryota</taxon>
        <taxon>Viridiplantae</taxon>
        <taxon>Streptophyta</taxon>
        <taxon>Embryophyta</taxon>
        <taxon>Tracheophyta</taxon>
        <taxon>Spermatophyta</taxon>
        <taxon>Magnoliopsida</taxon>
        <taxon>eudicotyledons</taxon>
        <taxon>Gunneridae</taxon>
        <taxon>Pentapetalae</taxon>
        <taxon>rosids</taxon>
        <taxon>fabids</taxon>
        <taxon>Rosales</taxon>
        <taxon>Rosaceae</taxon>
        <taxon>Amygdaloideae</taxon>
        <taxon>Amygdaleae</taxon>
        <taxon>Prunus</taxon>
    </lineage>
</organism>
<dbReference type="InterPro" id="IPR047575">
    <property type="entry name" value="Sm"/>
</dbReference>
<dbReference type="PROSITE" id="PS52002">
    <property type="entry name" value="SM"/>
    <property type="match status" value="1"/>
</dbReference>
<accession>A0A6J5WFE6</accession>
<dbReference type="InterPro" id="IPR001163">
    <property type="entry name" value="Sm_dom_euk/arc"/>
</dbReference>
<dbReference type="PANTHER" id="PTHR11021:SF0">
    <property type="entry name" value="SMALL NUCLEAR RIBONUCLEOPROTEIN F"/>
    <property type="match status" value="1"/>
</dbReference>
<keyword evidence="5" id="KW-0694">RNA-binding</keyword>
<evidence type="ECO:0000256" key="2">
    <source>
        <dbReference type="ARBA" id="ARBA00007927"/>
    </source>
</evidence>
<dbReference type="InterPro" id="IPR010920">
    <property type="entry name" value="LSM_dom_sf"/>
</dbReference>
<keyword evidence="4" id="KW-0747">Spliceosome</keyword>
<dbReference type="EMBL" id="CAEKKB010000001">
    <property type="protein sequence ID" value="CAB4298372.1"/>
    <property type="molecule type" value="Genomic_DNA"/>
</dbReference>
<evidence type="ECO:0000256" key="8">
    <source>
        <dbReference type="ARBA" id="ARBA00023274"/>
    </source>
</evidence>
<dbReference type="GO" id="GO:0003723">
    <property type="term" value="F:RNA binding"/>
    <property type="evidence" value="ECO:0007669"/>
    <property type="project" value="UniProtKB-KW"/>
</dbReference>
<keyword evidence="7" id="KW-0539">Nucleus</keyword>
<evidence type="ECO:0000256" key="6">
    <source>
        <dbReference type="ARBA" id="ARBA00023187"/>
    </source>
</evidence>
<evidence type="ECO:0000313" key="12">
    <source>
        <dbReference type="Proteomes" id="UP000507245"/>
    </source>
</evidence>
<comment type="similarity">
    <text evidence="2">Belongs to the snRNP Sm proteins family. SmF/LSm6 subfamily.</text>
</comment>
<evidence type="ECO:0000259" key="10">
    <source>
        <dbReference type="PROSITE" id="PS52002"/>
    </source>
</evidence>
<dbReference type="PANTHER" id="PTHR11021">
    <property type="entry name" value="SMALL NUCLEAR RIBONUCLEOPROTEIN F SNRNP-F"/>
    <property type="match status" value="1"/>
</dbReference>
<name>A0A6J5WFE6_PRUAR</name>
<dbReference type="InterPro" id="IPR034100">
    <property type="entry name" value="Sm_F"/>
</dbReference>
<protein>
    <recommendedName>
        <fullName evidence="9">Sm protein F</fullName>
    </recommendedName>
</protein>
<evidence type="ECO:0000256" key="5">
    <source>
        <dbReference type="ARBA" id="ARBA00022884"/>
    </source>
</evidence>
<comment type="subcellular location">
    <subcellularLocation>
        <location evidence="1">Nucleus</location>
    </subcellularLocation>
</comment>
<dbReference type="GO" id="GO:0005685">
    <property type="term" value="C:U1 snRNP"/>
    <property type="evidence" value="ECO:0007669"/>
    <property type="project" value="TreeGrafter"/>
</dbReference>
<keyword evidence="6" id="KW-0508">mRNA splicing</keyword>
<feature type="domain" description="Sm" evidence="10">
    <location>
        <begin position="138"/>
        <end position="197"/>
    </location>
</feature>
<evidence type="ECO:0000256" key="7">
    <source>
        <dbReference type="ARBA" id="ARBA00023242"/>
    </source>
</evidence>
<evidence type="ECO:0000256" key="9">
    <source>
        <dbReference type="ARBA" id="ARBA00030144"/>
    </source>
</evidence>
<keyword evidence="3" id="KW-0507">mRNA processing</keyword>
<dbReference type="Gene3D" id="2.30.30.100">
    <property type="match status" value="1"/>
</dbReference>
<dbReference type="InterPro" id="IPR016487">
    <property type="entry name" value="Lsm6/sSmF"/>
</dbReference>
<sequence>MAAGIQGLSATGLEARRNSSLQRLGAGVEARFESGRNCGLESWIHSCWKLKDGRDGLWRGGAMKLGSWVLELWGLARTRPEELESYKKRSDGAAGECGLAFPFSVVVKAGGVFCNICVIALCVLAVGFDTDSETIPVNPKPFLNNLTGKTVIVKLKWGMEYKGFLVSVDSYMNLQLANTEEYIDGQFTGNLGEILIR</sequence>
<dbReference type="GO" id="GO:0000398">
    <property type="term" value="P:mRNA splicing, via spliceosome"/>
    <property type="evidence" value="ECO:0007669"/>
    <property type="project" value="InterPro"/>
</dbReference>
<dbReference type="AlphaFoldDB" id="A0A6J5WFE6"/>
<keyword evidence="8" id="KW-0687">Ribonucleoprotein</keyword>
<dbReference type="Proteomes" id="UP000507245">
    <property type="component" value="Unassembled WGS sequence"/>
</dbReference>
<evidence type="ECO:0000256" key="3">
    <source>
        <dbReference type="ARBA" id="ARBA00022664"/>
    </source>
</evidence>
<dbReference type="SMART" id="SM00651">
    <property type="entry name" value="Sm"/>
    <property type="match status" value="1"/>
</dbReference>
<dbReference type="GO" id="GO:0071013">
    <property type="term" value="C:catalytic step 2 spliceosome"/>
    <property type="evidence" value="ECO:0007669"/>
    <property type="project" value="TreeGrafter"/>
</dbReference>
<dbReference type="OrthoDB" id="409625at2759"/>
<keyword evidence="12" id="KW-1185">Reference proteome</keyword>
<proteinExistence type="inferred from homology"/>
<evidence type="ECO:0000256" key="1">
    <source>
        <dbReference type="ARBA" id="ARBA00004123"/>
    </source>
</evidence>